<evidence type="ECO:0000256" key="3">
    <source>
        <dbReference type="ARBA" id="ARBA00022729"/>
    </source>
</evidence>
<dbReference type="Pfam" id="PF02089">
    <property type="entry name" value="Palm_thioest"/>
    <property type="match status" value="1"/>
</dbReference>
<dbReference type="EC" id="3.1.2.2" evidence="8"/>
<keyword evidence="6" id="KW-0325">Glycoprotein</keyword>
<keyword evidence="11" id="KW-1133">Transmembrane helix</keyword>
<keyword evidence="5" id="KW-1015">Disulfide bond</keyword>
<gene>
    <name evidence="12" type="ORF">g.19602</name>
</gene>
<evidence type="ECO:0000256" key="6">
    <source>
        <dbReference type="ARBA" id="ARBA00023180"/>
    </source>
</evidence>
<evidence type="ECO:0000256" key="4">
    <source>
        <dbReference type="ARBA" id="ARBA00022801"/>
    </source>
</evidence>
<evidence type="ECO:0000256" key="9">
    <source>
        <dbReference type="ARBA" id="ARBA00093223"/>
    </source>
</evidence>
<evidence type="ECO:0000256" key="10">
    <source>
        <dbReference type="ARBA" id="ARBA00093353"/>
    </source>
</evidence>
<dbReference type="GO" id="GO:0098599">
    <property type="term" value="F:palmitoyl hydrolase activity"/>
    <property type="evidence" value="ECO:0007669"/>
    <property type="project" value="InterPro"/>
</dbReference>
<evidence type="ECO:0000256" key="7">
    <source>
        <dbReference type="ARBA" id="ARBA00023228"/>
    </source>
</evidence>
<dbReference type="Gene3D" id="3.40.50.1820">
    <property type="entry name" value="alpha/beta hydrolase"/>
    <property type="match status" value="1"/>
</dbReference>
<dbReference type="InterPro" id="IPR029058">
    <property type="entry name" value="AB_hydrolase_fold"/>
</dbReference>
<reference evidence="12" key="1">
    <citation type="submission" date="2015-11" db="EMBL/GenBank/DDBJ databases">
        <title>De novo transcriptome assembly of four potential Pierce s Disease insect vectors from Arizona vineyards.</title>
        <authorList>
            <person name="Tassone E.E."/>
        </authorList>
    </citation>
    <scope>NUCLEOTIDE SEQUENCE</scope>
</reference>
<dbReference type="AlphaFoldDB" id="A0A1B6FVS4"/>
<dbReference type="PANTHER" id="PTHR11247">
    <property type="entry name" value="PALMITOYL-PROTEIN THIOESTERASE/DOLICHYLDIPHOSPHATASE 1"/>
    <property type="match status" value="1"/>
</dbReference>
<keyword evidence="7" id="KW-0458">Lysosome</keyword>
<dbReference type="EMBL" id="GECZ01015471">
    <property type="protein sequence ID" value="JAS54298.1"/>
    <property type="molecule type" value="Transcribed_RNA"/>
</dbReference>
<evidence type="ECO:0000256" key="11">
    <source>
        <dbReference type="SAM" id="Phobius"/>
    </source>
</evidence>
<sequence length="314" mass="36170">MSFSITNTPGKISFSVQNTPYFSLLAFLLFGLIFSNCVIYSLNHKHYKPVVLVHGILTNYTTITDLADRIREVHPGTEVYITNQYGGLYSLEPLWRQVKNIGDEIMQICALNPDGIHLIGYSQGGLIARGILEKFPFHNVENFISLSSPQAGEYGTKFLHIFYPNQALREAYELFYSHMGQLVSVGNYWNDPFHQELYYKYSHFLPYINNEVEGYREDDYKRGITKLRRMVLIGGPDDGVISPWQSSQFGFYKDNDTDTVVNMKDRNIYKQDLFGLRTLDDEGKLTVYSVAGVVHSNWHRNLTVIDNYILPWLS</sequence>
<dbReference type="PRINTS" id="PR00414">
    <property type="entry name" value="PPTHIESTRASE"/>
</dbReference>
<organism evidence="12">
    <name type="scientific">Cuerna arida</name>
    <dbReference type="NCBI Taxonomy" id="1464854"/>
    <lineage>
        <taxon>Eukaryota</taxon>
        <taxon>Metazoa</taxon>
        <taxon>Ecdysozoa</taxon>
        <taxon>Arthropoda</taxon>
        <taxon>Hexapoda</taxon>
        <taxon>Insecta</taxon>
        <taxon>Pterygota</taxon>
        <taxon>Neoptera</taxon>
        <taxon>Paraneoptera</taxon>
        <taxon>Hemiptera</taxon>
        <taxon>Auchenorrhyncha</taxon>
        <taxon>Membracoidea</taxon>
        <taxon>Cicadellidae</taxon>
        <taxon>Cicadellinae</taxon>
        <taxon>Proconiini</taxon>
        <taxon>Cuerna</taxon>
    </lineage>
</organism>
<keyword evidence="3" id="KW-0732">Signal</keyword>
<comment type="catalytic activity">
    <reaction evidence="9">
        <text>S-hexadecanoyl-N-acetylcysteamine + H2O = N-acetylcysteamine + hexadecanoate + H(+)</text>
        <dbReference type="Rhea" id="RHEA:84099"/>
        <dbReference type="ChEBI" id="CHEBI:7896"/>
        <dbReference type="ChEBI" id="CHEBI:15377"/>
        <dbReference type="ChEBI" id="CHEBI:15378"/>
        <dbReference type="ChEBI" id="CHEBI:74410"/>
        <dbReference type="ChEBI" id="CHEBI:233601"/>
    </reaction>
</comment>
<comment type="similarity">
    <text evidence="2">Belongs to the palmitoyl-protein thioesterase family.</text>
</comment>
<protein>
    <recommendedName>
        <fullName evidence="8">palmitoyl-CoA hydrolase</fullName>
        <ecNumber evidence="8">3.1.2.2</ecNumber>
    </recommendedName>
</protein>
<feature type="transmembrane region" description="Helical" evidence="11">
    <location>
        <begin position="20"/>
        <end position="42"/>
    </location>
</feature>
<evidence type="ECO:0000256" key="1">
    <source>
        <dbReference type="ARBA" id="ARBA00004371"/>
    </source>
</evidence>
<dbReference type="InterPro" id="IPR002472">
    <property type="entry name" value="Palm_thioest"/>
</dbReference>
<proteinExistence type="inferred from homology"/>
<keyword evidence="11" id="KW-0812">Transmembrane</keyword>
<comment type="function">
    <text evidence="10">Catalyzes the cleavage of thioester bonds from S-palmitoyl-CoA or S-palmitoyl-N-acetylcysteamine (unbranched structures) but does not have activity against palmitoylcysteine or palmitoylated proteins, branched structures or bulky head groups. Conversely, hydrolyzes both long and short chain fatty acyl-CoA substrate.</text>
</comment>
<dbReference type="GO" id="GO:0016790">
    <property type="term" value="F:thiolester hydrolase activity"/>
    <property type="evidence" value="ECO:0007669"/>
    <property type="project" value="TreeGrafter"/>
</dbReference>
<evidence type="ECO:0000313" key="12">
    <source>
        <dbReference type="EMBL" id="JAS54298.1"/>
    </source>
</evidence>
<keyword evidence="11" id="KW-0472">Membrane</keyword>
<name>A0A1B6FVS4_9HEMI</name>
<dbReference type="GO" id="GO:0005764">
    <property type="term" value="C:lysosome"/>
    <property type="evidence" value="ECO:0007669"/>
    <property type="project" value="UniProtKB-SubCell"/>
</dbReference>
<dbReference type="SUPFAM" id="SSF53474">
    <property type="entry name" value="alpha/beta-Hydrolases"/>
    <property type="match status" value="1"/>
</dbReference>
<evidence type="ECO:0000256" key="5">
    <source>
        <dbReference type="ARBA" id="ARBA00023157"/>
    </source>
</evidence>
<accession>A0A1B6FVS4</accession>
<evidence type="ECO:0000256" key="8">
    <source>
        <dbReference type="ARBA" id="ARBA00038848"/>
    </source>
</evidence>
<comment type="subcellular location">
    <subcellularLocation>
        <location evidence="1">Lysosome</location>
    </subcellularLocation>
</comment>
<keyword evidence="4" id="KW-0378">Hydrolase</keyword>
<dbReference type="FunFam" id="3.40.50.1820:FF:000037">
    <property type="entry name" value="Lysosomal thioesterase PPT2 homolog"/>
    <property type="match status" value="1"/>
</dbReference>
<dbReference type="PANTHER" id="PTHR11247:SF27">
    <property type="entry name" value="LYSOSOMAL THIOESTERASE PPT2"/>
    <property type="match status" value="1"/>
</dbReference>
<evidence type="ECO:0000256" key="2">
    <source>
        <dbReference type="ARBA" id="ARBA00010758"/>
    </source>
</evidence>